<evidence type="ECO:0000313" key="4">
    <source>
        <dbReference type="Proteomes" id="UP000712281"/>
    </source>
</evidence>
<protein>
    <recommendedName>
        <fullName evidence="2">Factor of DNA methylation 1-5/IDN2 domain-containing protein</fullName>
    </recommendedName>
</protein>
<dbReference type="EMBL" id="QGKW02000276">
    <property type="protein sequence ID" value="KAF2605768.1"/>
    <property type="molecule type" value="Genomic_DNA"/>
</dbReference>
<keyword evidence="1" id="KW-0175">Coiled coil</keyword>
<gene>
    <name evidence="3" type="ORF">F2Q68_00046736</name>
</gene>
<comment type="caution">
    <text evidence="3">The sequence shown here is derived from an EMBL/GenBank/DDBJ whole genome shotgun (WGS) entry which is preliminary data.</text>
</comment>
<dbReference type="Proteomes" id="UP000712281">
    <property type="component" value="Unassembled WGS sequence"/>
</dbReference>
<dbReference type="OrthoDB" id="1027856at2759"/>
<dbReference type="PANTHER" id="PTHR21596">
    <property type="entry name" value="RIBONUCLEASE P SUBUNIT P38"/>
    <property type="match status" value="1"/>
</dbReference>
<proteinExistence type="predicted"/>
<dbReference type="InterPro" id="IPR045177">
    <property type="entry name" value="FDM1-5/IDN2"/>
</dbReference>
<dbReference type="AlphaFoldDB" id="A0A8S9LJX2"/>
<reference evidence="3" key="1">
    <citation type="submission" date="2019-12" db="EMBL/GenBank/DDBJ databases">
        <title>Genome sequencing and annotation of Brassica cretica.</title>
        <authorList>
            <person name="Studholme D.J."/>
            <person name="Sarris P.F."/>
        </authorList>
    </citation>
    <scope>NUCLEOTIDE SEQUENCE</scope>
    <source>
        <strain evidence="3">PFS-001/15</strain>
        <tissue evidence="3">Leaf</tissue>
    </source>
</reference>
<dbReference type="InterPro" id="IPR005379">
    <property type="entry name" value="FDM1-5/IDN2_XH"/>
</dbReference>
<dbReference type="Pfam" id="PF03469">
    <property type="entry name" value="XH"/>
    <property type="match status" value="1"/>
</dbReference>
<feature type="domain" description="Factor of DNA methylation 1-5/IDN2" evidence="2">
    <location>
        <begin position="62"/>
        <end position="182"/>
    </location>
</feature>
<sequence>MDAVHELQRKRMHYERKISRLEDDLFQRDQEIIRAKFTILQALPELNTPEKGPLVDIVRVPGYLDPKMFEAACLNNPSDGREGESTRKDRAILDAETLCNEWRSKTSNGVWELYIEGPEQGEEEEDDWVQVEAQDLLVVKEKYGEELYEAIKIAWTESQERTRTGVHLKPWDYEAGREKTLRMNNFSDDKESHVSESEIADYKAQGSMSQIQYKSNDMAISLHKLLTDKDKLDQAAYKEELDKREAFTELERQMLDEDKKTRKKEEALNKILELVKLLDKQQKLEMEIQELKACRI</sequence>
<evidence type="ECO:0000259" key="2">
    <source>
        <dbReference type="Pfam" id="PF03469"/>
    </source>
</evidence>
<accession>A0A8S9LJX2</accession>
<organism evidence="3 4">
    <name type="scientific">Brassica cretica</name>
    <name type="common">Mustard</name>
    <dbReference type="NCBI Taxonomy" id="69181"/>
    <lineage>
        <taxon>Eukaryota</taxon>
        <taxon>Viridiplantae</taxon>
        <taxon>Streptophyta</taxon>
        <taxon>Embryophyta</taxon>
        <taxon>Tracheophyta</taxon>
        <taxon>Spermatophyta</taxon>
        <taxon>Magnoliopsida</taxon>
        <taxon>eudicotyledons</taxon>
        <taxon>Gunneridae</taxon>
        <taxon>Pentapetalae</taxon>
        <taxon>rosids</taxon>
        <taxon>malvids</taxon>
        <taxon>Brassicales</taxon>
        <taxon>Brassicaceae</taxon>
        <taxon>Brassiceae</taxon>
        <taxon>Brassica</taxon>
    </lineage>
</organism>
<evidence type="ECO:0000256" key="1">
    <source>
        <dbReference type="SAM" id="Coils"/>
    </source>
</evidence>
<evidence type="ECO:0000313" key="3">
    <source>
        <dbReference type="EMBL" id="KAF2605768.1"/>
    </source>
</evidence>
<dbReference type="PANTHER" id="PTHR21596:SF81">
    <property type="entry name" value="FACTOR OF DNA METHYLATION 1-5_IDN2 DOMAIN-CONTAINING PROTEIN"/>
    <property type="match status" value="1"/>
</dbReference>
<name>A0A8S9LJX2_BRACR</name>
<feature type="coiled-coil region" evidence="1">
    <location>
        <begin position="264"/>
        <end position="294"/>
    </location>
</feature>
<dbReference type="GO" id="GO:0080188">
    <property type="term" value="P:gene silencing by siRNA-directed DNA methylation"/>
    <property type="evidence" value="ECO:0007669"/>
    <property type="project" value="InterPro"/>
</dbReference>